<keyword evidence="3" id="KW-1185">Reference proteome</keyword>
<gene>
    <name evidence="2" type="ORF">XAT740_LOCUS60394</name>
</gene>
<dbReference type="AlphaFoldDB" id="A0A816GWE9"/>
<dbReference type="EMBL" id="CAJNOR010014856">
    <property type="protein sequence ID" value="CAF1680153.1"/>
    <property type="molecule type" value="Genomic_DNA"/>
</dbReference>
<protein>
    <submittedName>
        <fullName evidence="2">Uncharacterized protein</fullName>
    </submittedName>
</protein>
<evidence type="ECO:0000313" key="3">
    <source>
        <dbReference type="Proteomes" id="UP000663828"/>
    </source>
</evidence>
<reference evidence="2" key="1">
    <citation type="submission" date="2021-02" db="EMBL/GenBank/DDBJ databases">
        <authorList>
            <person name="Nowell W R."/>
        </authorList>
    </citation>
    <scope>NUCLEOTIDE SEQUENCE</scope>
</reference>
<dbReference type="Proteomes" id="UP000663828">
    <property type="component" value="Unassembled WGS sequence"/>
</dbReference>
<feature type="region of interest" description="Disordered" evidence="1">
    <location>
        <begin position="139"/>
        <end position="163"/>
    </location>
</feature>
<proteinExistence type="predicted"/>
<evidence type="ECO:0000313" key="2">
    <source>
        <dbReference type="EMBL" id="CAF1680153.1"/>
    </source>
</evidence>
<evidence type="ECO:0000256" key="1">
    <source>
        <dbReference type="SAM" id="MobiDB-lite"/>
    </source>
</evidence>
<accession>A0A816GWE9</accession>
<comment type="caution">
    <text evidence="2">The sequence shown here is derived from an EMBL/GenBank/DDBJ whole genome shotgun (WGS) entry which is preliminary data.</text>
</comment>
<name>A0A816GWE9_ADIRI</name>
<sequence length="163" mass="18694">MTAETSHKWASMFLDSDHTEFIRDSRGGKHSDSFYDTYPEIEADAKAFVADKCSQKSGEFKAIDLARFINKQYCDLNDIDEQANDGYIRSERSSQLDLRRWGAKFEANAQRPYFEGHERDDVVKHRNDPGQQIRCWIRSDLTGSDHPTKSDRIPGNGIALESD</sequence>
<organism evidence="2 3">
    <name type="scientific">Adineta ricciae</name>
    <name type="common">Rotifer</name>
    <dbReference type="NCBI Taxonomy" id="249248"/>
    <lineage>
        <taxon>Eukaryota</taxon>
        <taxon>Metazoa</taxon>
        <taxon>Spiralia</taxon>
        <taxon>Gnathifera</taxon>
        <taxon>Rotifera</taxon>
        <taxon>Eurotatoria</taxon>
        <taxon>Bdelloidea</taxon>
        <taxon>Adinetida</taxon>
        <taxon>Adinetidae</taxon>
        <taxon>Adineta</taxon>
    </lineage>
</organism>